<reference evidence="4 5" key="1">
    <citation type="journal article" date="2015" name="Genome Announc.">
        <title>Expanding the biotechnology potential of lactobacilli through comparative genomics of 213 strains and associated genera.</title>
        <authorList>
            <person name="Sun Z."/>
            <person name="Harris H.M."/>
            <person name="McCann A."/>
            <person name="Guo C."/>
            <person name="Argimon S."/>
            <person name="Zhang W."/>
            <person name="Yang X."/>
            <person name="Jeffery I.B."/>
            <person name="Cooney J.C."/>
            <person name="Kagawa T.F."/>
            <person name="Liu W."/>
            <person name="Song Y."/>
            <person name="Salvetti E."/>
            <person name="Wrobel A."/>
            <person name="Rasinkangas P."/>
            <person name="Parkhill J."/>
            <person name="Rea M.C."/>
            <person name="O'Sullivan O."/>
            <person name="Ritari J."/>
            <person name="Douillard F.P."/>
            <person name="Paul Ross R."/>
            <person name="Yang R."/>
            <person name="Briner A.E."/>
            <person name="Felis G.E."/>
            <person name="de Vos W.M."/>
            <person name="Barrangou R."/>
            <person name="Klaenhammer T.R."/>
            <person name="Caufield P.W."/>
            <person name="Cui Y."/>
            <person name="Zhang H."/>
            <person name="O'Toole P.W."/>
        </authorList>
    </citation>
    <scope>NUCLEOTIDE SEQUENCE [LARGE SCALE GENOMIC DNA]</scope>
    <source>
        <strain evidence="4 5">DSM 16230</strain>
    </source>
</reference>
<dbReference type="GO" id="GO:0032259">
    <property type="term" value="P:methylation"/>
    <property type="evidence" value="ECO:0007669"/>
    <property type="project" value="UniProtKB-KW"/>
</dbReference>
<dbReference type="Pfam" id="PF13649">
    <property type="entry name" value="Methyltransf_25"/>
    <property type="match status" value="1"/>
</dbReference>
<dbReference type="AlphaFoldDB" id="A0A0R1V2L8"/>
<gene>
    <name evidence="4" type="ORF">FD50_GL002382</name>
</gene>
<keyword evidence="1 4" id="KW-0489">Methyltransferase</keyword>
<evidence type="ECO:0000313" key="5">
    <source>
        <dbReference type="Proteomes" id="UP000051166"/>
    </source>
</evidence>
<dbReference type="RefSeq" id="WP_056959901.1">
    <property type="nucleotide sequence ID" value="NZ_AZFQ01000019.1"/>
</dbReference>
<proteinExistence type="predicted"/>
<dbReference type="OrthoDB" id="9811589at2"/>
<dbReference type="SUPFAM" id="SSF53335">
    <property type="entry name" value="S-adenosyl-L-methionine-dependent methyltransferases"/>
    <property type="match status" value="1"/>
</dbReference>
<dbReference type="PATRIC" id="fig|1423801.4.peg.2439"/>
<dbReference type="InterPro" id="IPR041698">
    <property type="entry name" value="Methyltransf_25"/>
</dbReference>
<evidence type="ECO:0000256" key="1">
    <source>
        <dbReference type="ARBA" id="ARBA00022603"/>
    </source>
</evidence>
<dbReference type="EMBL" id="AZFQ01000019">
    <property type="protein sequence ID" value="KRL99847.1"/>
    <property type="molecule type" value="Genomic_DNA"/>
</dbReference>
<dbReference type="Gene3D" id="3.40.50.150">
    <property type="entry name" value="Vaccinia Virus protein VP39"/>
    <property type="match status" value="1"/>
</dbReference>
<sequence>MIYASFAELYDKLMDPSIYEDWANFIMRLVPSKRQTILDLACGTGRLAVKLVQAGYAVSGVDLSPEMLSLAELNARMQKVTLPLIQADMTALDGLERFDVVVSCLDSLCYLQNPADLKKTFVQVREHLEDEGTFIFDVISPYQTDTVYPGYTYAHTTEQQAFTWESYAGEQAHSVIHDLNFFIKEQQTQQYRRVTEIHQERTYPVADYLKFLSEAGFARVAVFSDFGRQDVTATTTRYFFVCHKE</sequence>
<keyword evidence="2 4" id="KW-0808">Transferase</keyword>
<organism evidence="4 5">
    <name type="scientific">Liquorilactobacillus satsumensis DSM 16230 = JCM 12392</name>
    <dbReference type="NCBI Taxonomy" id="1423801"/>
    <lineage>
        <taxon>Bacteria</taxon>
        <taxon>Bacillati</taxon>
        <taxon>Bacillota</taxon>
        <taxon>Bacilli</taxon>
        <taxon>Lactobacillales</taxon>
        <taxon>Lactobacillaceae</taxon>
        <taxon>Liquorilactobacillus</taxon>
    </lineage>
</organism>
<comment type="caution">
    <text evidence="4">The sequence shown here is derived from an EMBL/GenBank/DDBJ whole genome shotgun (WGS) entry which is preliminary data.</text>
</comment>
<dbReference type="GO" id="GO:0008168">
    <property type="term" value="F:methyltransferase activity"/>
    <property type="evidence" value="ECO:0007669"/>
    <property type="project" value="UniProtKB-KW"/>
</dbReference>
<accession>A0A0R1V2L8</accession>
<protein>
    <submittedName>
        <fullName evidence="4">SAM-dependent methyltransferase</fullName>
    </submittedName>
</protein>
<dbReference type="Proteomes" id="UP000051166">
    <property type="component" value="Unassembled WGS sequence"/>
</dbReference>
<evidence type="ECO:0000259" key="3">
    <source>
        <dbReference type="Pfam" id="PF13649"/>
    </source>
</evidence>
<dbReference type="GeneID" id="98307319"/>
<evidence type="ECO:0000313" key="4">
    <source>
        <dbReference type="EMBL" id="KRL99847.1"/>
    </source>
</evidence>
<keyword evidence="5" id="KW-1185">Reference proteome</keyword>
<feature type="domain" description="Methyltransferase" evidence="3">
    <location>
        <begin position="37"/>
        <end position="132"/>
    </location>
</feature>
<dbReference type="PANTHER" id="PTHR43861">
    <property type="entry name" value="TRANS-ACONITATE 2-METHYLTRANSFERASE-RELATED"/>
    <property type="match status" value="1"/>
</dbReference>
<dbReference type="Gene3D" id="2.20.25.110">
    <property type="entry name" value="S-adenosyl-L-methionine-dependent methyltransferases"/>
    <property type="match status" value="1"/>
</dbReference>
<dbReference type="PANTHER" id="PTHR43861:SF1">
    <property type="entry name" value="TRANS-ACONITATE 2-METHYLTRANSFERASE"/>
    <property type="match status" value="1"/>
</dbReference>
<dbReference type="InterPro" id="IPR029063">
    <property type="entry name" value="SAM-dependent_MTases_sf"/>
</dbReference>
<dbReference type="CDD" id="cd02440">
    <property type="entry name" value="AdoMet_MTases"/>
    <property type="match status" value="1"/>
</dbReference>
<evidence type="ECO:0000256" key="2">
    <source>
        <dbReference type="ARBA" id="ARBA00022679"/>
    </source>
</evidence>
<dbReference type="STRING" id="1423801.FD50_GL002382"/>
<name>A0A0R1V2L8_9LACO</name>